<dbReference type="InterPro" id="IPR036390">
    <property type="entry name" value="WH_DNA-bd_sf"/>
</dbReference>
<dbReference type="PANTHER" id="PTHR30537:SF5">
    <property type="entry name" value="HTH-TYPE TRANSCRIPTIONAL ACTIVATOR TTDR-RELATED"/>
    <property type="match status" value="1"/>
</dbReference>
<dbReference type="GO" id="GO:0043565">
    <property type="term" value="F:sequence-specific DNA binding"/>
    <property type="evidence" value="ECO:0007669"/>
    <property type="project" value="TreeGrafter"/>
</dbReference>
<accession>A0A2N0WGJ3</accession>
<feature type="domain" description="HTH lysR-type" evidence="5">
    <location>
        <begin position="1"/>
        <end position="60"/>
    </location>
</feature>
<protein>
    <submittedName>
        <fullName evidence="6">LysR family transcriptional regulator</fullName>
    </submittedName>
</protein>
<dbReference type="PROSITE" id="PS50931">
    <property type="entry name" value="HTH_LYSR"/>
    <property type="match status" value="1"/>
</dbReference>
<evidence type="ECO:0000256" key="1">
    <source>
        <dbReference type="ARBA" id="ARBA00009437"/>
    </source>
</evidence>
<dbReference type="AlphaFoldDB" id="A0A2N0WGJ3"/>
<dbReference type="CDD" id="cd08422">
    <property type="entry name" value="PBP2_CrgA_like"/>
    <property type="match status" value="1"/>
</dbReference>
<dbReference type="Pfam" id="PF00126">
    <property type="entry name" value="HTH_1"/>
    <property type="match status" value="1"/>
</dbReference>
<gene>
    <name evidence="6" type="ORF">CW311_07480</name>
</gene>
<comment type="caution">
    <text evidence="6">The sequence shown here is derived from an EMBL/GenBank/DDBJ whole genome shotgun (WGS) entry which is preliminary data.</text>
</comment>
<dbReference type="Proteomes" id="UP000233553">
    <property type="component" value="Unassembled WGS sequence"/>
</dbReference>
<dbReference type="PANTHER" id="PTHR30537">
    <property type="entry name" value="HTH-TYPE TRANSCRIPTIONAL REGULATOR"/>
    <property type="match status" value="1"/>
</dbReference>
<dbReference type="SUPFAM" id="SSF46785">
    <property type="entry name" value="Winged helix' DNA-binding domain"/>
    <property type="match status" value="1"/>
</dbReference>
<dbReference type="InterPro" id="IPR000847">
    <property type="entry name" value="LysR_HTH_N"/>
</dbReference>
<dbReference type="FunFam" id="3.40.190.290:FF:000001">
    <property type="entry name" value="Transcriptional regulator, LysR family"/>
    <property type="match status" value="1"/>
</dbReference>
<comment type="similarity">
    <text evidence="1">Belongs to the LysR transcriptional regulatory family.</text>
</comment>
<dbReference type="InterPro" id="IPR036388">
    <property type="entry name" value="WH-like_DNA-bd_sf"/>
</dbReference>
<dbReference type="EMBL" id="PISJ01000011">
    <property type="protein sequence ID" value="PKF34319.1"/>
    <property type="molecule type" value="Genomic_DNA"/>
</dbReference>
<dbReference type="Gene3D" id="3.40.190.290">
    <property type="match status" value="1"/>
</dbReference>
<dbReference type="SUPFAM" id="SSF53850">
    <property type="entry name" value="Periplasmic binding protein-like II"/>
    <property type="match status" value="1"/>
</dbReference>
<dbReference type="Pfam" id="PF03466">
    <property type="entry name" value="LysR_substrate"/>
    <property type="match status" value="1"/>
</dbReference>
<evidence type="ECO:0000313" key="6">
    <source>
        <dbReference type="EMBL" id="PKF34319.1"/>
    </source>
</evidence>
<proteinExistence type="inferred from homology"/>
<dbReference type="RefSeq" id="WP_101236130.1">
    <property type="nucleotide sequence ID" value="NZ_PISJ01000011.1"/>
</dbReference>
<evidence type="ECO:0000259" key="5">
    <source>
        <dbReference type="PROSITE" id="PS50931"/>
    </source>
</evidence>
<organism evidence="6 7">
    <name type="scientific">Acinetobacter proteolyticus</name>
    <dbReference type="NCBI Taxonomy" id="1776741"/>
    <lineage>
        <taxon>Bacteria</taxon>
        <taxon>Pseudomonadati</taxon>
        <taxon>Pseudomonadota</taxon>
        <taxon>Gammaproteobacteria</taxon>
        <taxon>Moraxellales</taxon>
        <taxon>Moraxellaceae</taxon>
        <taxon>Acinetobacter</taxon>
    </lineage>
</organism>
<evidence type="ECO:0000256" key="3">
    <source>
        <dbReference type="ARBA" id="ARBA00023125"/>
    </source>
</evidence>
<sequence>MTERLDSIAIFIATVETGSLSSAARRIGLSISTISRQLTSLENRLKVKLLIRSTRKIALTEEGNAYYTSVKEVFNNLHQLEEQLTQQKNDPIGRLHISAPTLFGRHYLIPILSDFMVLYPKIDLEITLLDRNVDLLEEGIDLAIKIGDLQDSSLICRTLGHIQWIACASPLYLKEYSFPKTPYELEQHQCLIYKNATNNEWLFLDKGRKIKIKVPVKMKSNTLDAVVSGAIKGVGITLTPAWFVRDQIKNNELVPLLESYQMEPRPIQALFTHNHLLNNKVRLLLDYLVKNLKISEFN</sequence>
<keyword evidence="3" id="KW-0238">DNA-binding</keyword>
<name>A0A2N0WGJ3_9GAMM</name>
<evidence type="ECO:0000256" key="2">
    <source>
        <dbReference type="ARBA" id="ARBA00023015"/>
    </source>
</evidence>
<dbReference type="FunFam" id="1.10.10.10:FF:000001">
    <property type="entry name" value="LysR family transcriptional regulator"/>
    <property type="match status" value="1"/>
</dbReference>
<evidence type="ECO:0000313" key="7">
    <source>
        <dbReference type="Proteomes" id="UP000233553"/>
    </source>
</evidence>
<keyword evidence="2" id="KW-0805">Transcription regulation</keyword>
<keyword evidence="4" id="KW-0804">Transcription</keyword>
<dbReference type="InterPro" id="IPR005119">
    <property type="entry name" value="LysR_subst-bd"/>
</dbReference>
<evidence type="ECO:0000256" key="4">
    <source>
        <dbReference type="ARBA" id="ARBA00023163"/>
    </source>
</evidence>
<reference evidence="6 7" key="1">
    <citation type="submission" date="2017-12" db="EMBL/GenBank/DDBJ databases">
        <title>Draft Genome sequences of multiple microbial strains isolated from spacecraft associated surfaces.</title>
        <authorList>
            <person name="Seuylemezian A."/>
            <person name="Vaishampayan P."/>
            <person name="Venkateswaran K."/>
        </authorList>
    </citation>
    <scope>NUCLEOTIDE SEQUENCE [LARGE SCALE GENOMIC DNA]</scope>
    <source>
        <strain evidence="6 7">2P01AA</strain>
    </source>
</reference>
<dbReference type="InterPro" id="IPR058163">
    <property type="entry name" value="LysR-type_TF_proteobact-type"/>
</dbReference>
<dbReference type="Gene3D" id="1.10.10.10">
    <property type="entry name" value="Winged helix-like DNA-binding domain superfamily/Winged helix DNA-binding domain"/>
    <property type="match status" value="1"/>
</dbReference>
<dbReference type="GO" id="GO:0003700">
    <property type="term" value="F:DNA-binding transcription factor activity"/>
    <property type="evidence" value="ECO:0007669"/>
    <property type="project" value="InterPro"/>
</dbReference>
<dbReference type="GO" id="GO:0006351">
    <property type="term" value="P:DNA-templated transcription"/>
    <property type="evidence" value="ECO:0007669"/>
    <property type="project" value="TreeGrafter"/>
</dbReference>